<dbReference type="GO" id="GO:0042128">
    <property type="term" value="P:nitrate assimilation"/>
    <property type="evidence" value="ECO:0007669"/>
    <property type="project" value="UniProtKB-KW"/>
</dbReference>
<evidence type="ECO:0000313" key="4">
    <source>
        <dbReference type="EMBL" id="RRJ20150.1"/>
    </source>
</evidence>
<organism evidence="4 5">
    <name type="scientific">Rheinheimera mesophila</name>
    <dbReference type="NCBI Taxonomy" id="1547515"/>
    <lineage>
        <taxon>Bacteria</taxon>
        <taxon>Pseudomonadati</taxon>
        <taxon>Pseudomonadota</taxon>
        <taxon>Gammaproteobacteria</taxon>
        <taxon>Chromatiales</taxon>
        <taxon>Chromatiaceae</taxon>
        <taxon>Rheinheimera</taxon>
    </lineage>
</organism>
<protein>
    <submittedName>
        <fullName evidence="4">Nitrite reductase small subunit NirD</fullName>
    </submittedName>
</protein>
<accession>A0A3P3QI86</accession>
<keyword evidence="2" id="KW-0534">Nitrate assimilation</keyword>
<dbReference type="PANTHER" id="PTHR40562:SF1">
    <property type="entry name" value="NITRITE REDUCTASE (NADH) SMALL SUBUNIT"/>
    <property type="match status" value="1"/>
</dbReference>
<dbReference type="InterPro" id="IPR012748">
    <property type="entry name" value="Rieske-like_NirD"/>
</dbReference>
<keyword evidence="1" id="KW-0560">Oxidoreductase</keyword>
<dbReference type="AlphaFoldDB" id="A0A3P3QI86"/>
<dbReference type="PROSITE" id="PS51300">
    <property type="entry name" value="NIRD"/>
    <property type="match status" value="1"/>
</dbReference>
<dbReference type="InterPro" id="IPR036922">
    <property type="entry name" value="Rieske_2Fe-2S_sf"/>
</dbReference>
<dbReference type="Gene3D" id="2.102.10.10">
    <property type="entry name" value="Rieske [2Fe-2S] iron-sulphur domain"/>
    <property type="match status" value="1"/>
</dbReference>
<dbReference type="InterPro" id="IPR017881">
    <property type="entry name" value="NirD"/>
</dbReference>
<evidence type="ECO:0000256" key="2">
    <source>
        <dbReference type="ARBA" id="ARBA00023063"/>
    </source>
</evidence>
<gene>
    <name evidence="4" type="primary">nirD</name>
    <name evidence="4" type="ORF">EIK76_11515</name>
</gene>
<evidence type="ECO:0000313" key="5">
    <source>
        <dbReference type="Proteomes" id="UP000276260"/>
    </source>
</evidence>
<dbReference type="SUPFAM" id="SSF50022">
    <property type="entry name" value="ISP domain"/>
    <property type="match status" value="1"/>
</dbReference>
<feature type="domain" description="Rieske-like [2Fe-2S]" evidence="3">
    <location>
        <begin position="3"/>
        <end position="107"/>
    </location>
</feature>
<dbReference type="PANTHER" id="PTHR40562">
    <property type="match status" value="1"/>
</dbReference>
<keyword evidence="5" id="KW-1185">Reference proteome</keyword>
<evidence type="ECO:0000256" key="1">
    <source>
        <dbReference type="ARBA" id="ARBA00023002"/>
    </source>
</evidence>
<dbReference type="CDD" id="cd03529">
    <property type="entry name" value="Rieske_NirD"/>
    <property type="match status" value="1"/>
</dbReference>
<dbReference type="NCBIfam" id="TIGR02378">
    <property type="entry name" value="nirD_assim_sml"/>
    <property type="match status" value="1"/>
</dbReference>
<dbReference type="GO" id="GO:0051537">
    <property type="term" value="F:2 iron, 2 sulfur cluster binding"/>
    <property type="evidence" value="ECO:0007669"/>
    <property type="project" value="InterPro"/>
</dbReference>
<dbReference type="RefSeq" id="WP_046520050.1">
    <property type="nucleotide sequence ID" value="NZ_LAVS01000023.1"/>
</dbReference>
<dbReference type="Proteomes" id="UP000276260">
    <property type="component" value="Unassembled WGS sequence"/>
</dbReference>
<name>A0A3P3QI86_9GAMM</name>
<evidence type="ECO:0000259" key="3">
    <source>
        <dbReference type="Pfam" id="PF13806"/>
    </source>
</evidence>
<comment type="caution">
    <text evidence="4">The sequence shown here is derived from an EMBL/GenBank/DDBJ whole genome shotgun (WGS) entry which is preliminary data.</text>
</comment>
<dbReference type="Pfam" id="PF13806">
    <property type="entry name" value="Rieske_2"/>
    <property type="match status" value="1"/>
</dbReference>
<reference evidence="4 5" key="1">
    <citation type="submission" date="2018-11" db="EMBL/GenBank/DDBJ databases">
        <title>Draft genome analysis of Rheinheimera mesophila isolated from an industrial waste site.</title>
        <authorList>
            <person name="Yu Q."/>
            <person name="Qi Y."/>
            <person name="Zhang H."/>
            <person name="Lu Y."/>
            <person name="Pu J."/>
        </authorList>
    </citation>
    <scope>NUCLEOTIDE SEQUENCE [LARGE SCALE GENOMIC DNA]</scope>
    <source>
        <strain evidence="4 5">IITR13</strain>
    </source>
</reference>
<proteinExistence type="predicted"/>
<dbReference type="EMBL" id="RRCF01000003">
    <property type="protein sequence ID" value="RRJ20150.1"/>
    <property type="molecule type" value="Genomic_DNA"/>
</dbReference>
<sequence>MAWTDICAFEDLVENSGICALLNGQQVAVFLLELQGEPLVYAIGNYDPLGQANVLSRGIVGSIGEQIVVASPLYKQHFDLTTGQCLEQPEVVIPVYGVKLQQGRVWLNAVKQDQQASAA</sequence>
<dbReference type="GO" id="GO:0008942">
    <property type="term" value="F:nitrite reductase [NAD(P)H] activity"/>
    <property type="evidence" value="ECO:0007669"/>
    <property type="project" value="InterPro"/>
</dbReference>
<dbReference type="OrthoDB" id="9769355at2"/>